<protein>
    <submittedName>
        <fullName evidence="1">Uncharacterized protein</fullName>
    </submittedName>
</protein>
<accession>A0A382UK93</accession>
<dbReference type="EMBL" id="UINC01144774">
    <property type="protein sequence ID" value="SVD34497.1"/>
    <property type="molecule type" value="Genomic_DNA"/>
</dbReference>
<proteinExistence type="predicted"/>
<evidence type="ECO:0000313" key="1">
    <source>
        <dbReference type="EMBL" id="SVD34497.1"/>
    </source>
</evidence>
<feature type="non-terminal residue" evidence="1">
    <location>
        <position position="1"/>
    </location>
</feature>
<sequence>VKNFVISTVLLISWELYAQVALPTFQGVHKALSLITLDFNDSGNLGLTLGPGGNMTWNSVGGGHIYCEGYNDEDEITFTNPTYVESFQMNNKPYSGYSGGSGWGLKIVAFDASDNVLWHTIVDLTNYGSWSNWLTVTVQTSNIKKFIFYSPNYGMAGSDDGAPEGAGSDHTGSKFWPSIDNMIIAE</sequence>
<reference evidence="1" key="1">
    <citation type="submission" date="2018-05" db="EMBL/GenBank/DDBJ databases">
        <authorList>
            <person name="Lanie J.A."/>
            <person name="Ng W.-L."/>
            <person name="Kazmierczak K.M."/>
            <person name="Andrzejewski T.M."/>
            <person name="Davidsen T.M."/>
            <person name="Wayne K.J."/>
            <person name="Tettelin H."/>
            <person name="Glass J.I."/>
            <person name="Rusch D."/>
            <person name="Podicherti R."/>
            <person name="Tsui H.-C.T."/>
            <person name="Winkler M.E."/>
        </authorList>
    </citation>
    <scope>NUCLEOTIDE SEQUENCE</scope>
</reference>
<name>A0A382UK93_9ZZZZ</name>
<organism evidence="1">
    <name type="scientific">marine metagenome</name>
    <dbReference type="NCBI Taxonomy" id="408172"/>
    <lineage>
        <taxon>unclassified sequences</taxon>
        <taxon>metagenomes</taxon>
        <taxon>ecological metagenomes</taxon>
    </lineage>
</organism>
<gene>
    <name evidence="1" type="ORF">METZ01_LOCUS387351</name>
</gene>
<dbReference type="AlphaFoldDB" id="A0A382UK93"/>